<protein>
    <submittedName>
        <fullName evidence="2">Uncharacterized protein</fullName>
    </submittedName>
</protein>
<feature type="compositionally biased region" description="Basic residues" evidence="1">
    <location>
        <begin position="54"/>
        <end position="64"/>
    </location>
</feature>
<dbReference type="EMBL" id="GGEC01086927">
    <property type="protein sequence ID" value="MBX67411.1"/>
    <property type="molecule type" value="Transcribed_RNA"/>
</dbReference>
<proteinExistence type="predicted"/>
<feature type="region of interest" description="Disordered" evidence="1">
    <location>
        <begin position="32"/>
        <end position="79"/>
    </location>
</feature>
<organism evidence="2">
    <name type="scientific">Rhizophora mucronata</name>
    <name type="common">Asiatic mangrove</name>
    <dbReference type="NCBI Taxonomy" id="61149"/>
    <lineage>
        <taxon>Eukaryota</taxon>
        <taxon>Viridiplantae</taxon>
        <taxon>Streptophyta</taxon>
        <taxon>Embryophyta</taxon>
        <taxon>Tracheophyta</taxon>
        <taxon>Spermatophyta</taxon>
        <taxon>Magnoliopsida</taxon>
        <taxon>eudicotyledons</taxon>
        <taxon>Gunneridae</taxon>
        <taxon>Pentapetalae</taxon>
        <taxon>rosids</taxon>
        <taxon>fabids</taxon>
        <taxon>Malpighiales</taxon>
        <taxon>Rhizophoraceae</taxon>
        <taxon>Rhizophora</taxon>
    </lineage>
</organism>
<accession>A0A2P2QKA7</accession>
<evidence type="ECO:0000313" key="2">
    <source>
        <dbReference type="EMBL" id="MBX67411.1"/>
    </source>
</evidence>
<sequence length="79" mass="9187">MHSYSVTEKKKNALSMLDSILTKHNWEHSLKTPFKRPSQLREQIPPIMTFSHSNCKKMKDHKPSRTSSSRQGKEGSRPH</sequence>
<dbReference type="AlphaFoldDB" id="A0A2P2QKA7"/>
<evidence type="ECO:0000256" key="1">
    <source>
        <dbReference type="SAM" id="MobiDB-lite"/>
    </source>
</evidence>
<name>A0A2P2QKA7_RHIMU</name>
<reference evidence="2" key="1">
    <citation type="submission" date="2018-02" db="EMBL/GenBank/DDBJ databases">
        <title>Rhizophora mucronata_Transcriptome.</title>
        <authorList>
            <person name="Meera S.P."/>
            <person name="Sreeshan A."/>
            <person name="Augustine A."/>
        </authorList>
    </citation>
    <scope>NUCLEOTIDE SEQUENCE</scope>
    <source>
        <tissue evidence="2">Leaf</tissue>
    </source>
</reference>